<keyword evidence="4" id="KW-0689">Ribosomal protein</keyword>
<dbReference type="EMBL" id="OU892282">
    <property type="protein sequence ID" value="CAG9771019.1"/>
    <property type="molecule type" value="Genomic_DNA"/>
</dbReference>
<dbReference type="FunFam" id="3.30.230.10:FF:000035">
    <property type="entry name" value="28S ribosomal protein S9, mitochondrial"/>
    <property type="match status" value="1"/>
</dbReference>
<proteinExistence type="inferred from homology"/>
<evidence type="ECO:0000256" key="3">
    <source>
        <dbReference type="ARBA" id="ARBA00022946"/>
    </source>
</evidence>
<dbReference type="GO" id="GO:0005763">
    <property type="term" value="C:mitochondrial small ribosomal subunit"/>
    <property type="evidence" value="ECO:0007669"/>
    <property type="project" value="TreeGrafter"/>
</dbReference>
<evidence type="ECO:0000256" key="8">
    <source>
        <dbReference type="ARBA" id="ARBA00076042"/>
    </source>
</evidence>
<organism evidence="9 10">
    <name type="scientific">Ceutorhynchus assimilis</name>
    <name type="common">cabbage seed weevil</name>
    <dbReference type="NCBI Taxonomy" id="467358"/>
    <lineage>
        <taxon>Eukaryota</taxon>
        <taxon>Metazoa</taxon>
        <taxon>Ecdysozoa</taxon>
        <taxon>Arthropoda</taxon>
        <taxon>Hexapoda</taxon>
        <taxon>Insecta</taxon>
        <taxon>Pterygota</taxon>
        <taxon>Neoptera</taxon>
        <taxon>Endopterygota</taxon>
        <taxon>Coleoptera</taxon>
        <taxon>Polyphaga</taxon>
        <taxon>Cucujiformia</taxon>
        <taxon>Curculionidae</taxon>
        <taxon>Ceutorhynchinae</taxon>
        <taxon>Ceutorhynchus</taxon>
    </lineage>
</organism>
<sequence>MIRKINLLLEPLKYLKIQQNFEARLISTTVNLFNESTAERPATSVANIKSKNTLNKAMKSYLERAQQHDEFMKTEKHQFEIGKRHLANMMGENPETFTQDDIDNAIEYLFPSGLYDKRARPLMKPPEEVFPQRKAAEFDETGRPYHFLFYTGRPNLYQVLHDTVEKINELNNFEDTMIRKNLQPDPNLALELSGSQWLDKNTLEQKLVEPVSDGEYSNFLKAMDRLCSLPYSHKAKDFIMEYRKPLMSNSEAFDVIKPQIGPDGRQFVTTYECRRKRAIGNVTIRFPGTGKISINGQDINYFKGIQQREQLLFPLIFTNMQRKVDIEAEVQDGGESGQAGAIRYGIAWGLRSFIDQEYIENMRLAGLLTPDFRIRERKKPGQKGARKKFTWKKR</sequence>
<protein>
    <recommendedName>
        <fullName evidence="7">Small ribosomal subunit protein uS9m</fullName>
    </recommendedName>
    <alternativeName>
        <fullName evidence="8">28S ribosomal protein S9, mitochondrial</fullName>
    </alternativeName>
</protein>
<evidence type="ECO:0000256" key="7">
    <source>
        <dbReference type="ARBA" id="ARBA00039318"/>
    </source>
</evidence>
<dbReference type="GO" id="GO:0003723">
    <property type="term" value="F:RNA binding"/>
    <property type="evidence" value="ECO:0007669"/>
    <property type="project" value="TreeGrafter"/>
</dbReference>
<evidence type="ECO:0000256" key="2">
    <source>
        <dbReference type="ARBA" id="ARBA00005251"/>
    </source>
</evidence>
<name>A0A9N9QRU5_9CUCU</name>
<evidence type="ECO:0000256" key="4">
    <source>
        <dbReference type="ARBA" id="ARBA00022980"/>
    </source>
</evidence>
<reference evidence="9" key="1">
    <citation type="submission" date="2022-01" db="EMBL/GenBank/DDBJ databases">
        <authorList>
            <person name="King R."/>
        </authorList>
    </citation>
    <scope>NUCLEOTIDE SEQUENCE</scope>
</reference>
<evidence type="ECO:0000256" key="6">
    <source>
        <dbReference type="ARBA" id="ARBA00023274"/>
    </source>
</evidence>
<dbReference type="InterPro" id="IPR020568">
    <property type="entry name" value="Ribosomal_Su5_D2-typ_SF"/>
</dbReference>
<dbReference type="PANTHER" id="PTHR21569:SF1">
    <property type="entry name" value="SMALL RIBOSOMAL SUBUNIT PROTEIN US9M"/>
    <property type="match status" value="1"/>
</dbReference>
<dbReference type="OrthoDB" id="10254627at2759"/>
<dbReference type="Gene3D" id="3.30.230.10">
    <property type="match status" value="1"/>
</dbReference>
<dbReference type="AlphaFoldDB" id="A0A9N9QRU5"/>
<keyword evidence="3" id="KW-0809">Transit peptide</keyword>
<accession>A0A9N9QRU5</accession>
<keyword evidence="10" id="KW-1185">Reference proteome</keyword>
<dbReference type="GO" id="GO:0005743">
    <property type="term" value="C:mitochondrial inner membrane"/>
    <property type="evidence" value="ECO:0007669"/>
    <property type="project" value="UniProtKB-ARBA"/>
</dbReference>
<evidence type="ECO:0000313" key="10">
    <source>
        <dbReference type="Proteomes" id="UP001152799"/>
    </source>
</evidence>
<dbReference type="GO" id="GO:0003735">
    <property type="term" value="F:structural constituent of ribosome"/>
    <property type="evidence" value="ECO:0007669"/>
    <property type="project" value="InterPro"/>
</dbReference>
<comment type="similarity">
    <text evidence="2">Belongs to the universal ribosomal protein uS9 family.</text>
</comment>
<dbReference type="InterPro" id="IPR000754">
    <property type="entry name" value="Ribosomal_uS9"/>
</dbReference>
<gene>
    <name evidence="9" type="ORF">CEUTPL_LOCUS11461</name>
</gene>
<dbReference type="Proteomes" id="UP001152799">
    <property type="component" value="Chromosome 6"/>
</dbReference>
<dbReference type="SUPFAM" id="SSF54211">
    <property type="entry name" value="Ribosomal protein S5 domain 2-like"/>
    <property type="match status" value="1"/>
</dbReference>
<keyword evidence="5" id="KW-0496">Mitochondrion</keyword>
<dbReference type="PANTHER" id="PTHR21569">
    <property type="entry name" value="RIBOSOMAL PROTEIN S9"/>
    <property type="match status" value="1"/>
</dbReference>
<dbReference type="Pfam" id="PF00380">
    <property type="entry name" value="Ribosomal_S9"/>
    <property type="match status" value="1"/>
</dbReference>
<dbReference type="GO" id="GO:0006412">
    <property type="term" value="P:translation"/>
    <property type="evidence" value="ECO:0007669"/>
    <property type="project" value="InterPro"/>
</dbReference>
<evidence type="ECO:0000256" key="1">
    <source>
        <dbReference type="ARBA" id="ARBA00004173"/>
    </source>
</evidence>
<keyword evidence="6" id="KW-0687">Ribonucleoprotein</keyword>
<evidence type="ECO:0000313" key="9">
    <source>
        <dbReference type="EMBL" id="CAG9771019.1"/>
    </source>
</evidence>
<evidence type="ECO:0000256" key="5">
    <source>
        <dbReference type="ARBA" id="ARBA00023128"/>
    </source>
</evidence>
<comment type="subcellular location">
    <subcellularLocation>
        <location evidence="1">Mitochondrion</location>
    </subcellularLocation>
</comment>
<dbReference type="InterPro" id="IPR014721">
    <property type="entry name" value="Ribsml_uS5_D2-typ_fold_subgr"/>
</dbReference>